<keyword evidence="3" id="KW-1185">Reference proteome</keyword>
<organism evidence="2 3">
    <name type="scientific">Chitinibacter fontanus</name>
    <dbReference type="NCBI Taxonomy" id="1737446"/>
    <lineage>
        <taxon>Bacteria</taxon>
        <taxon>Pseudomonadati</taxon>
        <taxon>Pseudomonadota</taxon>
        <taxon>Betaproteobacteria</taxon>
        <taxon>Neisseriales</taxon>
        <taxon>Chitinibacteraceae</taxon>
        <taxon>Chitinibacter</taxon>
    </lineage>
</organism>
<dbReference type="RefSeq" id="WP_180306766.1">
    <property type="nucleotide sequence ID" value="NZ_CP058952.1"/>
</dbReference>
<dbReference type="Proteomes" id="UP000510822">
    <property type="component" value="Chromosome"/>
</dbReference>
<proteinExistence type="predicted"/>
<dbReference type="EMBL" id="CP058952">
    <property type="protein sequence ID" value="QLI82690.1"/>
    <property type="molecule type" value="Genomic_DNA"/>
</dbReference>
<gene>
    <name evidence="2" type="ORF">HZU75_14830</name>
</gene>
<name>A0A7D5ZMD5_9NEIS</name>
<reference evidence="2 3" key="1">
    <citation type="journal article" date="2016" name="Int. J. Syst. Evol. Microbiol.">
        <title>Chitinibacter fontanus sp. nov., isolated from a spring.</title>
        <authorList>
            <person name="Sheu S.Y."/>
            <person name="Li Y.S."/>
            <person name="Young C.C."/>
            <person name="Chen W.M."/>
        </authorList>
    </citation>
    <scope>NUCLEOTIDE SEQUENCE [LARGE SCALE GENOMIC DNA]</scope>
    <source>
        <strain evidence="2 3">STM-7</strain>
    </source>
</reference>
<accession>A0A7D5ZMD5</accession>
<dbReference type="KEGG" id="cfon:HZU75_14830"/>
<dbReference type="AlphaFoldDB" id="A0A7D5ZMD5"/>
<feature type="compositionally biased region" description="Polar residues" evidence="1">
    <location>
        <begin position="43"/>
        <end position="58"/>
    </location>
</feature>
<evidence type="ECO:0000313" key="2">
    <source>
        <dbReference type="EMBL" id="QLI82690.1"/>
    </source>
</evidence>
<evidence type="ECO:0000313" key="3">
    <source>
        <dbReference type="Proteomes" id="UP000510822"/>
    </source>
</evidence>
<evidence type="ECO:0000256" key="1">
    <source>
        <dbReference type="SAM" id="MobiDB-lite"/>
    </source>
</evidence>
<sequence length="72" mass="7994">MSSITSAMNFSTTVSQTIFQGSQQAAKAINDGAERLDRKKETISQQGLQNIQERQATAQRMDEARNKIDTFA</sequence>
<protein>
    <submittedName>
        <fullName evidence="2">Uncharacterized protein</fullName>
    </submittedName>
</protein>
<feature type="region of interest" description="Disordered" evidence="1">
    <location>
        <begin position="39"/>
        <end position="62"/>
    </location>
</feature>